<dbReference type="PANTHER" id="PTHR43806">
    <property type="entry name" value="PEPTIDASE S8"/>
    <property type="match status" value="1"/>
</dbReference>
<dbReference type="InterPro" id="IPR050131">
    <property type="entry name" value="Peptidase_S8_subtilisin-like"/>
</dbReference>
<comment type="caution">
    <text evidence="5">Lacks conserved residue(s) required for the propagation of feature annotation.</text>
</comment>
<dbReference type="Gene3D" id="3.40.50.200">
    <property type="entry name" value="Peptidase S8/S53 domain"/>
    <property type="match status" value="1"/>
</dbReference>
<comment type="caution">
    <text evidence="7">The sequence shown here is derived from an EMBL/GenBank/DDBJ whole genome shotgun (WGS) entry which is preliminary data.</text>
</comment>
<keyword evidence="8" id="KW-1185">Reference proteome</keyword>
<gene>
    <name evidence="7" type="ORF">NDI38_01215</name>
</gene>
<dbReference type="InterPro" id="IPR036852">
    <property type="entry name" value="Peptidase_S8/S53_dom_sf"/>
</dbReference>
<dbReference type="SUPFAM" id="SSF49785">
    <property type="entry name" value="Galactose-binding domain-like"/>
    <property type="match status" value="1"/>
</dbReference>
<evidence type="ECO:0000256" key="1">
    <source>
        <dbReference type="ARBA" id="ARBA00011073"/>
    </source>
</evidence>
<keyword evidence="2" id="KW-0645">Protease</keyword>
<evidence type="ECO:0000256" key="3">
    <source>
        <dbReference type="ARBA" id="ARBA00022801"/>
    </source>
</evidence>
<accession>A0ABV0KCU7</accession>
<evidence type="ECO:0000256" key="2">
    <source>
        <dbReference type="ARBA" id="ARBA00022670"/>
    </source>
</evidence>
<dbReference type="InterPro" id="IPR023828">
    <property type="entry name" value="Peptidase_S8_Ser-AS"/>
</dbReference>
<dbReference type="Pfam" id="PF00082">
    <property type="entry name" value="Peptidase_S8"/>
    <property type="match status" value="1"/>
</dbReference>
<proteinExistence type="inferred from homology"/>
<keyword evidence="4" id="KW-0720">Serine protease</keyword>
<dbReference type="Proteomes" id="UP001476950">
    <property type="component" value="Unassembled WGS sequence"/>
</dbReference>
<evidence type="ECO:0000256" key="4">
    <source>
        <dbReference type="ARBA" id="ARBA00022825"/>
    </source>
</evidence>
<dbReference type="SUPFAM" id="SSF52743">
    <property type="entry name" value="Subtilisin-like"/>
    <property type="match status" value="1"/>
</dbReference>
<dbReference type="PANTHER" id="PTHR43806:SF11">
    <property type="entry name" value="CEREVISIN-RELATED"/>
    <property type="match status" value="1"/>
</dbReference>
<dbReference type="InterPro" id="IPR000209">
    <property type="entry name" value="Peptidase_S8/S53_dom"/>
</dbReference>
<dbReference type="InterPro" id="IPR008979">
    <property type="entry name" value="Galactose-bd-like_sf"/>
</dbReference>
<comment type="similarity">
    <text evidence="1 5">Belongs to the peptidase S8 family.</text>
</comment>
<dbReference type="PROSITE" id="PS51892">
    <property type="entry name" value="SUBTILASE"/>
    <property type="match status" value="1"/>
</dbReference>
<keyword evidence="3" id="KW-0378">Hydrolase</keyword>
<evidence type="ECO:0000256" key="5">
    <source>
        <dbReference type="PROSITE-ProRule" id="PRU01240"/>
    </source>
</evidence>
<organism evidence="7 8">
    <name type="scientific">Stenomitos frigidus AS-A4</name>
    <dbReference type="NCBI Taxonomy" id="2933935"/>
    <lineage>
        <taxon>Bacteria</taxon>
        <taxon>Bacillati</taxon>
        <taxon>Cyanobacteriota</taxon>
        <taxon>Cyanophyceae</taxon>
        <taxon>Leptolyngbyales</taxon>
        <taxon>Leptolyngbyaceae</taxon>
        <taxon>Stenomitos</taxon>
    </lineage>
</organism>
<name>A0ABV0KCU7_9CYAN</name>
<dbReference type="PROSITE" id="PS00138">
    <property type="entry name" value="SUBTILASE_SER"/>
    <property type="match status" value="1"/>
</dbReference>
<dbReference type="RefSeq" id="WP_190454391.1">
    <property type="nucleotide sequence ID" value="NZ_JAMPLM010000001.1"/>
</dbReference>
<protein>
    <submittedName>
        <fullName evidence="7">S8 family serine peptidase</fullName>
    </submittedName>
</protein>
<sequence length="572" mass="62062">MRRQVLRQPALSQHLLRPLTWVAGGFSTIALSTIALSATAGTNDFLQSSSVGAAGIDALRLHAPPYNLIGRKIAIGQVEIGRPGQFGVDKAVTQNQAVPLTRVFFRDAPARINTNVDSHAQHVASIMIGAVKGLRGVAPGARLYSSAAGTPKRYGQPEECLSAQYIAEQNGGDVRAINFSFGEALRQDPRPNPLLDGNALLTQCIDWSTRIHNVLYVVAGNQGKGGISIPTDNFNGINVAFTTRLEGIFRKLDFANLGDASGSGAAIAGIETNVGARRAIGLVAPGNDVSLVALNGNLTTSSGTSFAAPHVTATVALLQEYGDRQLRVSCKQPGCSLPWTLDARRAQVMKAVLLNSADKIQDAGDGLALGMSRTILDKNNRSWVESDAYRDRSLPLNTQMGVGQLNAFRAYQQFSAGQYSPETTVPAIGWDYRTVGVTVQGEGMKAKNVEAEAPLFQDYVLEKPLQKGSYVSATLVWHRLVELVDKNNNGEFDLEESFRDRGLNTLTLYLMRADDNDIKQSLWSSISDVDSVQHLFHPVPSTGRYKIRVQFHRQVNNPIQPYALAWWTVPTR</sequence>
<evidence type="ECO:0000313" key="8">
    <source>
        <dbReference type="Proteomes" id="UP001476950"/>
    </source>
</evidence>
<evidence type="ECO:0000259" key="6">
    <source>
        <dbReference type="Pfam" id="PF00082"/>
    </source>
</evidence>
<feature type="domain" description="Peptidase S8/S53" evidence="6">
    <location>
        <begin position="108"/>
        <end position="365"/>
    </location>
</feature>
<evidence type="ECO:0000313" key="7">
    <source>
        <dbReference type="EMBL" id="MEP1057036.1"/>
    </source>
</evidence>
<reference evidence="7 8" key="1">
    <citation type="submission" date="2022-04" db="EMBL/GenBank/DDBJ databases">
        <title>Positive selection, recombination, and allopatry shape intraspecific diversity of widespread and dominant cyanobacteria.</title>
        <authorList>
            <person name="Wei J."/>
            <person name="Shu W."/>
            <person name="Hu C."/>
        </authorList>
    </citation>
    <scope>NUCLEOTIDE SEQUENCE [LARGE SCALE GENOMIC DNA]</scope>
    <source>
        <strain evidence="7 8">AS-A4</strain>
    </source>
</reference>
<dbReference type="EMBL" id="JAMPLM010000001">
    <property type="protein sequence ID" value="MEP1057036.1"/>
    <property type="molecule type" value="Genomic_DNA"/>
</dbReference>